<dbReference type="Pfam" id="PF02412">
    <property type="entry name" value="TSP_3"/>
    <property type="match status" value="1"/>
</dbReference>
<dbReference type="InterPro" id="IPR006665">
    <property type="entry name" value="OmpA-like"/>
</dbReference>
<dbReference type="AlphaFoldDB" id="A0AB33YZK1"/>
<dbReference type="PRINTS" id="PR01023">
    <property type="entry name" value="NAFLGMOTY"/>
</dbReference>
<dbReference type="GO" id="GO:0005509">
    <property type="term" value="F:calcium ion binding"/>
    <property type="evidence" value="ECO:0007669"/>
    <property type="project" value="InterPro"/>
</dbReference>
<keyword evidence="10" id="KW-1185">Reference proteome</keyword>
<dbReference type="InterPro" id="IPR028974">
    <property type="entry name" value="TSP_type-3_rpt"/>
</dbReference>
<keyword evidence="3 5" id="KW-0472">Membrane</keyword>
<accession>A0AB33YZK1</accession>
<feature type="chain" id="PRO_5044225173" evidence="7">
    <location>
        <begin position="24"/>
        <end position="251"/>
    </location>
</feature>
<gene>
    <name evidence="9" type="ORF">L196_11059</name>
</gene>
<organism evidence="9 10">
    <name type="scientific">Cycloclasticus pugetii</name>
    <dbReference type="NCBI Taxonomy" id="34068"/>
    <lineage>
        <taxon>Bacteria</taxon>
        <taxon>Pseudomonadati</taxon>
        <taxon>Pseudomonadota</taxon>
        <taxon>Gammaproteobacteria</taxon>
        <taxon>Thiotrichales</taxon>
        <taxon>Piscirickettsiaceae</taxon>
        <taxon>Cycloclasticus</taxon>
    </lineage>
</organism>
<dbReference type="Gene3D" id="4.10.1080.10">
    <property type="entry name" value="TSP type-3 repeat"/>
    <property type="match status" value="1"/>
</dbReference>
<dbReference type="InterPro" id="IPR050330">
    <property type="entry name" value="Bact_OuterMem_StrucFunc"/>
</dbReference>
<dbReference type="EMBL" id="ASHL01000012">
    <property type="protein sequence ID" value="EPD12338.1"/>
    <property type="molecule type" value="Genomic_DNA"/>
</dbReference>
<feature type="compositionally biased region" description="Basic and acidic residues" evidence="6">
    <location>
        <begin position="238"/>
        <end position="251"/>
    </location>
</feature>
<evidence type="ECO:0000313" key="10">
    <source>
        <dbReference type="Proteomes" id="UP000015462"/>
    </source>
</evidence>
<evidence type="ECO:0000256" key="3">
    <source>
        <dbReference type="ARBA" id="ARBA00023136"/>
    </source>
</evidence>
<evidence type="ECO:0000256" key="2">
    <source>
        <dbReference type="ARBA" id="ARBA00022729"/>
    </source>
</evidence>
<dbReference type="CDD" id="cd07185">
    <property type="entry name" value="OmpA_C-like"/>
    <property type="match status" value="1"/>
</dbReference>
<evidence type="ECO:0000259" key="8">
    <source>
        <dbReference type="PROSITE" id="PS51123"/>
    </source>
</evidence>
<dbReference type="PROSITE" id="PS51123">
    <property type="entry name" value="OMPA_2"/>
    <property type="match status" value="1"/>
</dbReference>
<keyword evidence="4" id="KW-0998">Cell outer membrane</keyword>
<dbReference type="GO" id="GO:0007155">
    <property type="term" value="P:cell adhesion"/>
    <property type="evidence" value="ECO:0007669"/>
    <property type="project" value="InterPro"/>
</dbReference>
<evidence type="ECO:0000256" key="4">
    <source>
        <dbReference type="ARBA" id="ARBA00023237"/>
    </source>
</evidence>
<comment type="subcellular location">
    <subcellularLocation>
        <location evidence="1">Cell outer membrane</location>
    </subcellularLocation>
</comment>
<keyword evidence="2 7" id="KW-0732">Signal</keyword>
<dbReference type="Gene3D" id="3.30.1330.60">
    <property type="entry name" value="OmpA-like domain"/>
    <property type="match status" value="1"/>
</dbReference>
<dbReference type="PRINTS" id="PR01021">
    <property type="entry name" value="OMPADOMAIN"/>
</dbReference>
<dbReference type="PANTHER" id="PTHR30329">
    <property type="entry name" value="STATOR ELEMENT OF FLAGELLAR MOTOR COMPLEX"/>
    <property type="match status" value="1"/>
</dbReference>
<dbReference type="InterPro" id="IPR003367">
    <property type="entry name" value="Thrombospondin_3-like_rpt"/>
</dbReference>
<proteinExistence type="predicted"/>
<dbReference type="RefSeq" id="WP_015005082.1">
    <property type="nucleotide sequence ID" value="NZ_JARGOU010000018.1"/>
</dbReference>
<feature type="signal peptide" evidence="7">
    <location>
        <begin position="1"/>
        <end position="23"/>
    </location>
</feature>
<dbReference type="InterPro" id="IPR006664">
    <property type="entry name" value="OMP_bac"/>
</dbReference>
<dbReference type="SUPFAM" id="SSF103088">
    <property type="entry name" value="OmpA-like"/>
    <property type="match status" value="1"/>
</dbReference>
<feature type="domain" description="OmpA-like" evidence="8">
    <location>
        <begin position="135"/>
        <end position="251"/>
    </location>
</feature>
<evidence type="ECO:0000256" key="6">
    <source>
        <dbReference type="SAM" id="MobiDB-lite"/>
    </source>
</evidence>
<reference evidence="9 10" key="1">
    <citation type="journal article" date="2013" name="Genome Announc.">
        <title>Genome Sequence of the Pyrene- and Fluoranthene-Degrading Bacterium Cycloclasticus sp. Strain PY97M.</title>
        <authorList>
            <person name="Cui Z."/>
            <person name="Xu G."/>
            <person name="Li Q."/>
            <person name="Gao W."/>
            <person name="Zheng L."/>
        </authorList>
    </citation>
    <scope>NUCLEOTIDE SEQUENCE [LARGE SCALE GENOMIC DNA]</scope>
    <source>
        <strain evidence="9 10">PY97M</strain>
    </source>
</reference>
<dbReference type="Proteomes" id="UP000015462">
    <property type="component" value="Unassembled WGS sequence"/>
</dbReference>
<comment type="caution">
    <text evidence="9">The sequence shown here is derived from an EMBL/GenBank/DDBJ whole genome shotgun (WGS) entry which is preliminary data.</text>
</comment>
<evidence type="ECO:0000256" key="7">
    <source>
        <dbReference type="SAM" id="SignalP"/>
    </source>
</evidence>
<dbReference type="InterPro" id="IPR036737">
    <property type="entry name" value="OmpA-like_sf"/>
</dbReference>
<sequence length="251" mass="25713">MRIYKKLTALFASVVLVSGCATVETESWQNCAIGGALLGGAAGAFVEGATEVGIGAVVGGSLGSLICGDEAEAVPDAEPDTDADGVVDSRDECVGTPAGAAVDSKGCSTDSDNDGVADYKDKCPNSAPGAKVNALGCVDALVLEGVNFHTASAELTDSAKAILLPIAMAHRKHYADVNLLIAGHTDSQGTDAYNQGLSERRAASVRAFMITHGCDENMLSTIGYGESKPVADNATSEGRAKNRRVEMSEKK</sequence>
<protein>
    <submittedName>
        <fullName evidence="9">OmpA/MotB protein</fullName>
    </submittedName>
</protein>
<dbReference type="SUPFAM" id="SSF103647">
    <property type="entry name" value="TSP type-3 repeat"/>
    <property type="match status" value="1"/>
</dbReference>
<name>A0AB33YZK1_9GAMM</name>
<evidence type="ECO:0000256" key="5">
    <source>
        <dbReference type="PROSITE-ProRule" id="PRU00473"/>
    </source>
</evidence>
<dbReference type="Pfam" id="PF00691">
    <property type="entry name" value="OmpA"/>
    <property type="match status" value="1"/>
</dbReference>
<dbReference type="PROSITE" id="PS51257">
    <property type="entry name" value="PROKAR_LIPOPROTEIN"/>
    <property type="match status" value="1"/>
</dbReference>
<dbReference type="PANTHER" id="PTHR30329:SF21">
    <property type="entry name" value="LIPOPROTEIN YIAD-RELATED"/>
    <property type="match status" value="1"/>
</dbReference>
<evidence type="ECO:0000313" key="9">
    <source>
        <dbReference type="EMBL" id="EPD12338.1"/>
    </source>
</evidence>
<feature type="region of interest" description="Disordered" evidence="6">
    <location>
        <begin position="225"/>
        <end position="251"/>
    </location>
</feature>
<evidence type="ECO:0000256" key="1">
    <source>
        <dbReference type="ARBA" id="ARBA00004442"/>
    </source>
</evidence>
<dbReference type="GO" id="GO:0009279">
    <property type="term" value="C:cell outer membrane"/>
    <property type="evidence" value="ECO:0007669"/>
    <property type="project" value="UniProtKB-SubCell"/>
</dbReference>